<evidence type="ECO:0000256" key="1">
    <source>
        <dbReference type="SAM" id="MobiDB-lite"/>
    </source>
</evidence>
<feature type="chain" id="PRO_5021329633" description="Secreted protein" evidence="2">
    <location>
        <begin position="22"/>
        <end position="114"/>
    </location>
</feature>
<sequence length="114" mass="12058">MMRTAITIFITLSISTVPTYSQYYYEPRSARQSQQVQMMPEQGVTAPPGSGLVWVRRAYVPGPWFGRSTAAGENTTATPGVAGTEIQPVAGVTGVGVRPEPDGPPPYSKGGSVV</sequence>
<evidence type="ECO:0000256" key="2">
    <source>
        <dbReference type="SAM" id="SignalP"/>
    </source>
</evidence>
<feature type="signal peptide" evidence="2">
    <location>
        <begin position="1"/>
        <end position="21"/>
    </location>
</feature>
<dbReference type="EMBL" id="QEAM01000009">
    <property type="protein sequence ID" value="TPX51039.1"/>
    <property type="molecule type" value="Genomic_DNA"/>
</dbReference>
<protein>
    <recommendedName>
        <fullName evidence="5">Secreted protein</fullName>
    </recommendedName>
</protein>
<organism evidence="3 4">
    <name type="scientific">Synchytrium endobioticum</name>
    <dbReference type="NCBI Taxonomy" id="286115"/>
    <lineage>
        <taxon>Eukaryota</taxon>
        <taxon>Fungi</taxon>
        <taxon>Fungi incertae sedis</taxon>
        <taxon>Chytridiomycota</taxon>
        <taxon>Chytridiomycota incertae sedis</taxon>
        <taxon>Chytridiomycetes</taxon>
        <taxon>Synchytriales</taxon>
        <taxon>Synchytriaceae</taxon>
        <taxon>Synchytrium</taxon>
    </lineage>
</organism>
<keyword evidence="2" id="KW-0732">Signal</keyword>
<gene>
    <name evidence="3" type="ORF">SeLEV6574_g00532</name>
</gene>
<name>A0A507DH72_9FUNG</name>
<dbReference type="AlphaFoldDB" id="A0A507DH72"/>
<proteinExistence type="predicted"/>
<evidence type="ECO:0000313" key="4">
    <source>
        <dbReference type="Proteomes" id="UP000320475"/>
    </source>
</evidence>
<evidence type="ECO:0008006" key="5">
    <source>
        <dbReference type="Google" id="ProtNLM"/>
    </source>
</evidence>
<dbReference type="Proteomes" id="UP000320475">
    <property type="component" value="Unassembled WGS sequence"/>
</dbReference>
<evidence type="ECO:0000313" key="3">
    <source>
        <dbReference type="EMBL" id="TPX51039.1"/>
    </source>
</evidence>
<reference evidence="3 4" key="1">
    <citation type="journal article" date="2019" name="Sci. Rep.">
        <title>Comparative genomics of chytrid fungi reveal insights into the obligate biotrophic and pathogenic lifestyle of Synchytrium endobioticum.</title>
        <authorList>
            <person name="van de Vossenberg B.T.L.H."/>
            <person name="Warris S."/>
            <person name="Nguyen H.D.T."/>
            <person name="van Gent-Pelzer M.P.E."/>
            <person name="Joly D.L."/>
            <person name="van de Geest H.C."/>
            <person name="Bonants P.J.M."/>
            <person name="Smith D.S."/>
            <person name="Levesque C.A."/>
            <person name="van der Lee T.A.J."/>
        </authorList>
    </citation>
    <scope>NUCLEOTIDE SEQUENCE [LARGE SCALE GENOMIC DNA]</scope>
    <source>
        <strain evidence="3 4">LEV6574</strain>
    </source>
</reference>
<accession>A0A507DH72</accession>
<comment type="caution">
    <text evidence="3">The sequence shown here is derived from an EMBL/GenBank/DDBJ whole genome shotgun (WGS) entry which is preliminary data.</text>
</comment>
<feature type="region of interest" description="Disordered" evidence="1">
    <location>
        <begin position="93"/>
        <end position="114"/>
    </location>
</feature>